<dbReference type="AlphaFoldDB" id="A0A9X1IP60"/>
<comment type="caution">
    <text evidence="2">The sequence shown here is derived from an EMBL/GenBank/DDBJ whole genome shotgun (WGS) entry which is preliminary data.</text>
</comment>
<proteinExistence type="predicted"/>
<evidence type="ECO:0000313" key="3">
    <source>
        <dbReference type="Proteomes" id="UP001139095"/>
    </source>
</evidence>
<feature type="compositionally biased region" description="Polar residues" evidence="1">
    <location>
        <begin position="86"/>
        <end position="101"/>
    </location>
</feature>
<gene>
    <name evidence="2" type="ORF">LG368_11840</name>
</gene>
<evidence type="ECO:0000313" key="2">
    <source>
        <dbReference type="EMBL" id="MCB5162587.1"/>
    </source>
</evidence>
<feature type="compositionally biased region" description="Basic and acidic residues" evidence="1">
    <location>
        <begin position="49"/>
        <end position="63"/>
    </location>
</feature>
<reference evidence="2" key="1">
    <citation type="submission" date="2021-10" db="EMBL/GenBank/DDBJ databases">
        <title>Marinomonas pontica sp. nov., isolated from the Black Sea.</title>
        <authorList>
            <person name="Zhao L.-H."/>
            <person name="Xue J.-H."/>
        </authorList>
    </citation>
    <scope>NUCLEOTIDE SEQUENCE</scope>
    <source>
        <strain evidence="2">E8</strain>
    </source>
</reference>
<accession>A0A9X1IP60</accession>
<evidence type="ECO:0000256" key="1">
    <source>
        <dbReference type="SAM" id="MobiDB-lite"/>
    </source>
</evidence>
<dbReference type="EMBL" id="JAJATW010000018">
    <property type="protein sequence ID" value="MCB5162587.1"/>
    <property type="molecule type" value="Genomic_DNA"/>
</dbReference>
<dbReference type="Proteomes" id="UP001139095">
    <property type="component" value="Unassembled WGS sequence"/>
</dbReference>
<feature type="compositionally biased region" description="Polar residues" evidence="1">
    <location>
        <begin position="133"/>
        <end position="144"/>
    </location>
</feature>
<sequence length="160" mass="17674">MSDLAASHDEGTFEPDEETLMSALRNQDDIPILMDIVRDSEGFTSGQETHLRHSIDEAPHESPVEVSQEEDQEQKYASPEVEESENATVSEATPKSSLSLSQEQVTLAIHSAMEKHLPTFMATLVEEVMQELHAQSASSDTALTPDQDPTHRTTEQGQMP</sequence>
<protein>
    <submittedName>
        <fullName evidence="2">Uncharacterized protein</fullName>
    </submittedName>
</protein>
<organism evidence="2 3">
    <name type="scientific">Marinomonas algarum</name>
    <dbReference type="NCBI Taxonomy" id="2883105"/>
    <lineage>
        <taxon>Bacteria</taxon>
        <taxon>Pseudomonadati</taxon>
        <taxon>Pseudomonadota</taxon>
        <taxon>Gammaproteobacteria</taxon>
        <taxon>Oceanospirillales</taxon>
        <taxon>Oceanospirillaceae</taxon>
        <taxon>Marinomonas</taxon>
    </lineage>
</organism>
<dbReference type="RefSeq" id="WP_226754932.1">
    <property type="nucleotide sequence ID" value="NZ_JAJATW010000018.1"/>
</dbReference>
<name>A0A9X1IP60_9GAMM</name>
<feature type="region of interest" description="Disordered" evidence="1">
    <location>
        <begin position="131"/>
        <end position="160"/>
    </location>
</feature>
<keyword evidence="3" id="KW-1185">Reference proteome</keyword>
<feature type="region of interest" description="Disordered" evidence="1">
    <location>
        <begin position="40"/>
        <end position="101"/>
    </location>
</feature>